<evidence type="ECO:0000256" key="1">
    <source>
        <dbReference type="ARBA" id="ARBA00022729"/>
    </source>
</evidence>
<feature type="region of interest" description="Disordered" evidence="2">
    <location>
        <begin position="63"/>
        <end position="82"/>
    </location>
</feature>
<dbReference type="KEGG" id="bpm:BURPS1710b_A1030"/>
<dbReference type="HOGENOM" id="CLU_442606_0_0_4"/>
<dbReference type="Gene3D" id="3.20.20.370">
    <property type="entry name" value="Glycoside hydrolase/deacetylase"/>
    <property type="match status" value="1"/>
</dbReference>
<dbReference type="InterPro" id="IPR011330">
    <property type="entry name" value="Glyco_hydro/deAcase_b/a-brl"/>
</dbReference>
<feature type="compositionally biased region" description="Low complexity" evidence="2">
    <location>
        <begin position="191"/>
        <end position="212"/>
    </location>
</feature>
<dbReference type="PANTHER" id="PTHR34216">
    <property type="match status" value="1"/>
</dbReference>
<name>Q3JJR5_BURP1</name>
<evidence type="ECO:0000259" key="3">
    <source>
        <dbReference type="PROSITE" id="PS51677"/>
    </source>
</evidence>
<dbReference type="SUPFAM" id="SSF88713">
    <property type="entry name" value="Glycoside hydrolase/deacetylase"/>
    <property type="match status" value="1"/>
</dbReference>
<dbReference type="PROSITE" id="PS51677">
    <property type="entry name" value="NODB"/>
    <property type="match status" value="1"/>
</dbReference>
<dbReference type="InterPro" id="IPR002509">
    <property type="entry name" value="NODB_dom"/>
</dbReference>
<evidence type="ECO:0000256" key="2">
    <source>
        <dbReference type="SAM" id="MobiDB-lite"/>
    </source>
</evidence>
<dbReference type="GO" id="GO:0005975">
    <property type="term" value="P:carbohydrate metabolic process"/>
    <property type="evidence" value="ECO:0007669"/>
    <property type="project" value="InterPro"/>
</dbReference>
<evidence type="ECO:0000313" key="5">
    <source>
        <dbReference type="Proteomes" id="UP000002700"/>
    </source>
</evidence>
<dbReference type="AlphaFoldDB" id="Q3JJR5"/>
<dbReference type="CDD" id="cd10918">
    <property type="entry name" value="CE4_NodB_like_5s_6s"/>
    <property type="match status" value="1"/>
</dbReference>
<dbReference type="PANTHER" id="PTHR34216:SF7">
    <property type="entry name" value="POLY-BETA-1,6-N-ACETYL-D-GLUCOSAMINE N-DEACETYLASE"/>
    <property type="match status" value="1"/>
</dbReference>
<dbReference type="Pfam" id="PF01522">
    <property type="entry name" value="Polysacc_deac_1"/>
    <property type="match status" value="1"/>
</dbReference>
<keyword evidence="1" id="KW-0732">Signal</keyword>
<dbReference type="EMBL" id="CP000125">
    <property type="protein sequence ID" value="ABA51959.1"/>
    <property type="molecule type" value="Genomic_DNA"/>
</dbReference>
<feature type="domain" description="NodB homology" evidence="3">
    <location>
        <begin position="439"/>
        <end position="617"/>
    </location>
</feature>
<dbReference type="InterPro" id="IPR051398">
    <property type="entry name" value="Polysacch_Deacetylase"/>
</dbReference>
<proteinExistence type="predicted"/>
<feature type="region of interest" description="Disordered" evidence="2">
    <location>
        <begin position="138"/>
        <end position="223"/>
    </location>
</feature>
<reference evidence="4 5" key="1">
    <citation type="submission" date="2005-09" db="EMBL/GenBank/DDBJ databases">
        <authorList>
            <person name="Woods D.E."/>
            <person name="Nierman W.C."/>
        </authorList>
    </citation>
    <scope>NUCLEOTIDE SEQUENCE [LARGE SCALE GENOMIC DNA]</scope>
    <source>
        <strain evidence="4 5">1710b</strain>
    </source>
</reference>
<dbReference type="GO" id="GO:0016810">
    <property type="term" value="F:hydrolase activity, acting on carbon-nitrogen (but not peptide) bonds"/>
    <property type="evidence" value="ECO:0007669"/>
    <property type="project" value="InterPro"/>
</dbReference>
<sequence length="617" mass="67456">MCANPIISPDPYNRSLVEPRKRRRFLSAALNDGPSCRSWIAAAFAQTFSGKRTFLIRVASAYHGTDPPTRKKPRKTPSGAASSWRDALGEFRFARRLAPIRAANACRFGVCRSSQRECLARNERREIDQDSVSISSRHFVSRASNGRRPAANIRPAPSTRSIAGARVRNASRAPNGTGRRGRSSARRRMSEPAARSPPAREAGDAGRANAAAPRRRERPASAICNTRTRAGLTYINDRACDAAPQRRRPPIVAPCTGAAALTWLNARGHARRMLVHTCFACCSRGSPARSSDAARQARRCADSTVTRAPGTTLAARLRSQPACSRRNAGPDNSATHTIMSFRSRFTWRTAVFGPGFRPVSRIVATTASSGAPAVAAPPTDVAVLVYHRFSNVCGADPMTVGVATFEAQLAHLRRLGYRFVPLRDVIGWLRGEPVALPSKAIALTIDEGHASIFDWARTVALRERVPITLFVYPSAIGEAPGALTWHQLRVLHKTGWFDVQSHAWWHPDLNAAHRPPSGAFREATRAQFAQARARIAREIGNQVDLLAWPFGAFDGELGAAAREAGYVAGFTLEPSKIRRDTPLLTLPRFLMVEECTPAVLRRLLSKSDAAREEAARR</sequence>
<organism evidence="4 5">
    <name type="scientific">Burkholderia pseudomallei (strain 1710b)</name>
    <dbReference type="NCBI Taxonomy" id="320372"/>
    <lineage>
        <taxon>Bacteria</taxon>
        <taxon>Pseudomonadati</taxon>
        <taxon>Pseudomonadota</taxon>
        <taxon>Betaproteobacteria</taxon>
        <taxon>Burkholderiales</taxon>
        <taxon>Burkholderiaceae</taxon>
        <taxon>Burkholderia</taxon>
        <taxon>pseudomallei group</taxon>
    </lineage>
</organism>
<dbReference type="Proteomes" id="UP000002700">
    <property type="component" value="Chromosome II"/>
</dbReference>
<dbReference type="EnsemblBacteria" id="ABA51959">
    <property type="protein sequence ID" value="ABA51959"/>
    <property type="gene ID" value="BURPS1710b_A1030"/>
</dbReference>
<protein>
    <submittedName>
        <fullName evidence="4">Polysaccharide deacetylase domain protein</fullName>
    </submittedName>
</protein>
<accession>Q3JJR5</accession>
<gene>
    <name evidence="4" type="ordered locus">BURPS1710b_A1030</name>
</gene>
<evidence type="ECO:0000313" key="4">
    <source>
        <dbReference type="EMBL" id="ABA51959.1"/>
    </source>
</evidence>